<dbReference type="PANTHER" id="PTHR47723:SF19">
    <property type="entry name" value="POLYNUCLEOTIDYL TRANSFERASE, RIBONUCLEASE H-LIKE SUPERFAMILY PROTEIN"/>
    <property type="match status" value="1"/>
</dbReference>
<dbReference type="AlphaFoldDB" id="A0A2K1WT71"/>
<dbReference type="InterPro" id="IPR012337">
    <property type="entry name" value="RNaseH-like_sf"/>
</dbReference>
<gene>
    <name evidence="2" type="ORF">POPTR_019G125800</name>
</gene>
<dbReference type="GO" id="GO:0004523">
    <property type="term" value="F:RNA-DNA hybrid ribonuclease activity"/>
    <property type="evidence" value="ECO:0007669"/>
    <property type="project" value="InterPro"/>
</dbReference>
<dbReference type="InterPro" id="IPR036397">
    <property type="entry name" value="RNaseH_sf"/>
</dbReference>
<dbReference type="InterPro" id="IPR053151">
    <property type="entry name" value="RNase_H-like"/>
</dbReference>
<dbReference type="InParanoid" id="A0A2K1WT71"/>
<dbReference type="Proteomes" id="UP000006729">
    <property type="component" value="Chromosome 19"/>
</dbReference>
<organism evidence="2 3">
    <name type="scientific">Populus trichocarpa</name>
    <name type="common">Western balsam poplar</name>
    <name type="synonym">Populus balsamifera subsp. trichocarpa</name>
    <dbReference type="NCBI Taxonomy" id="3694"/>
    <lineage>
        <taxon>Eukaryota</taxon>
        <taxon>Viridiplantae</taxon>
        <taxon>Streptophyta</taxon>
        <taxon>Embryophyta</taxon>
        <taxon>Tracheophyta</taxon>
        <taxon>Spermatophyta</taxon>
        <taxon>Magnoliopsida</taxon>
        <taxon>eudicotyledons</taxon>
        <taxon>Gunneridae</taxon>
        <taxon>Pentapetalae</taxon>
        <taxon>rosids</taxon>
        <taxon>fabids</taxon>
        <taxon>Malpighiales</taxon>
        <taxon>Salicaceae</taxon>
        <taxon>Saliceae</taxon>
        <taxon>Populus</taxon>
    </lineage>
</organism>
<evidence type="ECO:0000259" key="1">
    <source>
        <dbReference type="Pfam" id="PF13456"/>
    </source>
</evidence>
<dbReference type="CDD" id="cd06222">
    <property type="entry name" value="RNase_H_like"/>
    <property type="match status" value="1"/>
</dbReference>
<protein>
    <recommendedName>
        <fullName evidence="1">RNase H type-1 domain-containing protein</fullName>
    </recommendedName>
</protein>
<dbReference type="Pfam" id="PF13456">
    <property type="entry name" value="RVT_3"/>
    <property type="match status" value="1"/>
</dbReference>
<dbReference type="InterPro" id="IPR002156">
    <property type="entry name" value="RNaseH_domain"/>
</dbReference>
<evidence type="ECO:0000313" key="3">
    <source>
        <dbReference type="Proteomes" id="UP000006729"/>
    </source>
</evidence>
<feature type="domain" description="RNase H type-1" evidence="1">
    <location>
        <begin position="2"/>
        <end position="87"/>
    </location>
</feature>
<dbReference type="Gene3D" id="3.30.420.10">
    <property type="entry name" value="Ribonuclease H-like superfamily/Ribonuclease H"/>
    <property type="match status" value="1"/>
</dbReference>
<dbReference type="GO" id="GO:0003676">
    <property type="term" value="F:nucleic acid binding"/>
    <property type="evidence" value="ECO:0007669"/>
    <property type="project" value="InterPro"/>
</dbReference>
<keyword evidence="3" id="KW-1185">Reference proteome</keyword>
<name>A0A2K1WT71_POPTR</name>
<reference evidence="2 3" key="1">
    <citation type="journal article" date="2006" name="Science">
        <title>The genome of black cottonwood, Populus trichocarpa (Torr. &amp; Gray).</title>
        <authorList>
            <person name="Tuskan G.A."/>
            <person name="Difazio S."/>
            <person name="Jansson S."/>
            <person name="Bohlmann J."/>
            <person name="Grigoriev I."/>
            <person name="Hellsten U."/>
            <person name="Putnam N."/>
            <person name="Ralph S."/>
            <person name="Rombauts S."/>
            <person name="Salamov A."/>
            <person name="Schein J."/>
            <person name="Sterck L."/>
            <person name="Aerts A."/>
            <person name="Bhalerao R.R."/>
            <person name="Bhalerao R.P."/>
            <person name="Blaudez D."/>
            <person name="Boerjan W."/>
            <person name="Brun A."/>
            <person name="Brunner A."/>
            <person name="Busov V."/>
            <person name="Campbell M."/>
            <person name="Carlson J."/>
            <person name="Chalot M."/>
            <person name="Chapman J."/>
            <person name="Chen G.L."/>
            <person name="Cooper D."/>
            <person name="Coutinho P.M."/>
            <person name="Couturier J."/>
            <person name="Covert S."/>
            <person name="Cronk Q."/>
            <person name="Cunningham R."/>
            <person name="Davis J."/>
            <person name="Degroeve S."/>
            <person name="Dejardin A."/>
            <person name="Depamphilis C."/>
            <person name="Detter J."/>
            <person name="Dirks B."/>
            <person name="Dubchak I."/>
            <person name="Duplessis S."/>
            <person name="Ehlting J."/>
            <person name="Ellis B."/>
            <person name="Gendler K."/>
            <person name="Goodstein D."/>
            <person name="Gribskov M."/>
            <person name="Grimwood J."/>
            <person name="Groover A."/>
            <person name="Gunter L."/>
            <person name="Hamberger B."/>
            <person name="Heinze B."/>
            <person name="Helariutta Y."/>
            <person name="Henrissat B."/>
            <person name="Holligan D."/>
            <person name="Holt R."/>
            <person name="Huang W."/>
            <person name="Islam-Faridi N."/>
            <person name="Jones S."/>
            <person name="Jones-Rhoades M."/>
            <person name="Jorgensen R."/>
            <person name="Joshi C."/>
            <person name="Kangasjarvi J."/>
            <person name="Karlsson J."/>
            <person name="Kelleher C."/>
            <person name="Kirkpatrick R."/>
            <person name="Kirst M."/>
            <person name="Kohler A."/>
            <person name="Kalluri U."/>
            <person name="Larimer F."/>
            <person name="Leebens-Mack J."/>
            <person name="Leple J.C."/>
            <person name="Locascio P."/>
            <person name="Lou Y."/>
            <person name="Lucas S."/>
            <person name="Martin F."/>
            <person name="Montanini B."/>
            <person name="Napoli C."/>
            <person name="Nelson D.R."/>
            <person name="Nelson C."/>
            <person name="Nieminen K."/>
            <person name="Nilsson O."/>
            <person name="Pereda V."/>
            <person name="Peter G."/>
            <person name="Philippe R."/>
            <person name="Pilate G."/>
            <person name="Poliakov A."/>
            <person name="Razumovskaya J."/>
            <person name="Richardson P."/>
            <person name="Rinaldi C."/>
            <person name="Ritland K."/>
            <person name="Rouze P."/>
            <person name="Ryaboy D."/>
            <person name="Schmutz J."/>
            <person name="Schrader J."/>
            <person name="Segerman B."/>
            <person name="Shin H."/>
            <person name="Siddiqui A."/>
            <person name="Sterky F."/>
            <person name="Terry A."/>
            <person name="Tsai C.J."/>
            <person name="Uberbacher E."/>
            <person name="Unneberg P."/>
            <person name="Vahala J."/>
            <person name="Wall K."/>
            <person name="Wessler S."/>
            <person name="Yang G."/>
            <person name="Yin T."/>
            <person name="Douglas C."/>
            <person name="Marra M."/>
            <person name="Sandberg G."/>
            <person name="Van de Peer Y."/>
            <person name="Rokhsar D."/>
        </authorList>
    </citation>
    <scope>NUCLEOTIDE SEQUENCE [LARGE SCALE GENOMIC DNA]</scope>
    <source>
        <strain evidence="3">cv. Nisqually</strain>
    </source>
</reference>
<proteinExistence type="predicted"/>
<dbReference type="SUPFAM" id="SSF53098">
    <property type="entry name" value="Ribonuclease H-like"/>
    <property type="match status" value="1"/>
</dbReference>
<evidence type="ECO:0000313" key="2">
    <source>
        <dbReference type="EMBL" id="PNS91727.1"/>
    </source>
</evidence>
<sequence length="136" mass="15227">MDGSAVGKPGKAVIGGLLRDHKGVVSCLFLAFVGIKESNGIELLAVLKTLELAASREELCGKRFIIELDSANMVNWMRDKSKRPWKSHDIFMRAARFIHGSVETGALCSCFERSNELGDWWSWFFWLHSIGTCTYA</sequence>
<dbReference type="PANTHER" id="PTHR47723">
    <property type="entry name" value="OS05G0353850 PROTEIN"/>
    <property type="match status" value="1"/>
</dbReference>
<dbReference type="EMBL" id="CM009308">
    <property type="protein sequence ID" value="PNS91727.1"/>
    <property type="molecule type" value="Genomic_DNA"/>
</dbReference>
<dbReference type="InterPro" id="IPR044730">
    <property type="entry name" value="RNase_H-like_dom_plant"/>
</dbReference>
<accession>A0A2K1WT71</accession>